<reference evidence="2 3" key="1">
    <citation type="submission" date="2023-04" db="EMBL/GenBank/DDBJ databases">
        <title>Streptomyces chengmaiensis sp. nov. isolated from the stem of mangrove plant in Hainan.</title>
        <authorList>
            <person name="Huang X."/>
            <person name="Zhou S."/>
            <person name="Chu X."/>
            <person name="Xie Y."/>
            <person name="Lin Y."/>
        </authorList>
    </citation>
    <scope>NUCLEOTIDE SEQUENCE [LARGE SCALE GENOMIC DNA]</scope>
    <source>
        <strain evidence="2 3">HNM0663</strain>
    </source>
</reference>
<dbReference type="Pfam" id="PF01844">
    <property type="entry name" value="HNH"/>
    <property type="match status" value="1"/>
</dbReference>
<name>A0ABT6HH08_9ACTN</name>
<keyword evidence="2" id="KW-0540">Nuclease</keyword>
<keyword evidence="2" id="KW-0378">Hydrolase</keyword>
<dbReference type="RefSeq" id="WP_279925852.1">
    <property type="nucleotide sequence ID" value="NZ_JARWBG010000002.1"/>
</dbReference>
<dbReference type="SUPFAM" id="SSF46785">
    <property type="entry name" value="Winged helix' DNA-binding domain"/>
    <property type="match status" value="1"/>
</dbReference>
<evidence type="ECO:0000313" key="3">
    <source>
        <dbReference type="Proteomes" id="UP001223144"/>
    </source>
</evidence>
<dbReference type="CDD" id="cd00085">
    <property type="entry name" value="HNHc"/>
    <property type="match status" value="1"/>
</dbReference>
<keyword evidence="2" id="KW-0255">Endonuclease</keyword>
<protein>
    <submittedName>
        <fullName evidence="2">HNH endonuclease</fullName>
    </submittedName>
</protein>
<accession>A0ABT6HH08</accession>
<dbReference type="EMBL" id="JARWBG010000002">
    <property type="protein sequence ID" value="MDH2387631.1"/>
    <property type="molecule type" value="Genomic_DNA"/>
</dbReference>
<dbReference type="InterPro" id="IPR002711">
    <property type="entry name" value="HNH"/>
</dbReference>
<keyword evidence="3" id="KW-1185">Reference proteome</keyword>
<gene>
    <name evidence="2" type="ORF">QCN29_02270</name>
</gene>
<dbReference type="Proteomes" id="UP001223144">
    <property type="component" value="Unassembled WGS sequence"/>
</dbReference>
<dbReference type="Gene3D" id="1.10.30.50">
    <property type="match status" value="1"/>
</dbReference>
<organism evidence="2 3">
    <name type="scientific">Streptomyces chengmaiensis</name>
    <dbReference type="NCBI Taxonomy" id="3040919"/>
    <lineage>
        <taxon>Bacteria</taxon>
        <taxon>Bacillati</taxon>
        <taxon>Actinomycetota</taxon>
        <taxon>Actinomycetes</taxon>
        <taxon>Kitasatosporales</taxon>
        <taxon>Streptomycetaceae</taxon>
        <taxon>Streptomyces</taxon>
    </lineage>
</organism>
<dbReference type="SMART" id="SM00507">
    <property type="entry name" value="HNHc"/>
    <property type="match status" value="1"/>
</dbReference>
<evidence type="ECO:0000259" key="1">
    <source>
        <dbReference type="SMART" id="SM00507"/>
    </source>
</evidence>
<dbReference type="InterPro" id="IPR003615">
    <property type="entry name" value="HNH_nuc"/>
</dbReference>
<evidence type="ECO:0000313" key="2">
    <source>
        <dbReference type="EMBL" id="MDH2387631.1"/>
    </source>
</evidence>
<proteinExistence type="predicted"/>
<comment type="caution">
    <text evidence="2">The sequence shown here is derived from an EMBL/GenBank/DDBJ whole genome shotgun (WGS) entry which is preliminary data.</text>
</comment>
<dbReference type="InterPro" id="IPR036390">
    <property type="entry name" value="WH_DNA-bd_sf"/>
</dbReference>
<dbReference type="GO" id="GO:0004519">
    <property type="term" value="F:endonuclease activity"/>
    <property type="evidence" value="ECO:0007669"/>
    <property type="project" value="UniProtKB-KW"/>
</dbReference>
<sequence length="193" mass="21517">MTEGRPDIPTGLRRAVLVEAGHRCAIPTCRQVPVEIAHITPWAKTKEHKFDNLIALCPTCHTRYDRGEMDRKSMLQYKQNLEVLNGRYTDVERQLLKVYAKLWAEIDEQHGRAHPGSSSLVSRLRQSLRGGGIALGQITVHNGMSWILSNLVDDGLVEVLPATGDPRNRESSGVHLTPKGFALIERLIAAEPI</sequence>
<feature type="domain" description="HNH nuclease" evidence="1">
    <location>
        <begin position="12"/>
        <end position="62"/>
    </location>
</feature>